<evidence type="ECO:0000313" key="3">
    <source>
        <dbReference type="EMBL" id="KAJ7694408.1"/>
    </source>
</evidence>
<reference evidence="3" key="1">
    <citation type="submission" date="2023-03" db="EMBL/GenBank/DDBJ databases">
        <title>Massive genome expansion in bonnet fungi (Mycena s.s.) driven by repeated elements and novel gene families across ecological guilds.</title>
        <authorList>
            <consortium name="Lawrence Berkeley National Laboratory"/>
            <person name="Harder C.B."/>
            <person name="Miyauchi S."/>
            <person name="Viragh M."/>
            <person name="Kuo A."/>
            <person name="Thoen E."/>
            <person name="Andreopoulos B."/>
            <person name="Lu D."/>
            <person name="Skrede I."/>
            <person name="Drula E."/>
            <person name="Henrissat B."/>
            <person name="Morin E."/>
            <person name="Kohler A."/>
            <person name="Barry K."/>
            <person name="LaButti K."/>
            <person name="Morin E."/>
            <person name="Salamov A."/>
            <person name="Lipzen A."/>
            <person name="Mereny Z."/>
            <person name="Hegedus B."/>
            <person name="Baldrian P."/>
            <person name="Stursova M."/>
            <person name="Weitz H."/>
            <person name="Taylor A."/>
            <person name="Grigoriev I.V."/>
            <person name="Nagy L.G."/>
            <person name="Martin F."/>
            <person name="Kauserud H."/>
        </authorList>
    </citation>
    <scope>NUCLEOTIDE SEQUENCE</scope>
    <source>
        <strain evidence="3">CBHHK067</strain>
    </source>
</reference>
<proteinExistence type="predicted"/>
<feature type="domain" description="WD-like" evidence="2">
    <location>
        <begin position="66"/>
        <end position="173"/>
    </location>
</feature>
<dbReference type="EMBL" id="JARKIE010000042">
    <property type="protein sequence ID" value="KAJ7694408.1"/>
    <property type="molecule type" value="Genomic_DNA"/>
</dbReference>
<organism evidence="3 4">
    <name type="scientific">Mycena rosella</name>
    <name type="common">Pink bonnet</name>
    <name type="synonym">Agaricus rosellus</name>
    <dbReference type="NCBI Taxonomy" id="1033263"/>
    <lineage>
        <taxon>Eukaryota</taxon>
        <taxon>Fungi</taxon>
        <taxon>Dikarya</taxon>
        <taxon>Basidiomycota</taxon>
        <taxon>Agaricomycotina</taxon>
        <taxon>Agaricomycetes</taxon>
        <taxon>Agaricomycetidae</taxon>
        <taxon>Agaricales</taxon>
        <taxon>Marasmiineae</taxon>
        <taxon>Mycenaceae</taxon>
        <taxon>Mycena</taxon>
    </lineage>
</organism>
<evidence type="ECO:0000259" key="2">
    <source>
        <dbReference type="Pfam" id="PF20493"/>
    </source>
</evidence>
<gene>
    <name evidence="3" type="ORF">B0H17DRAFT_980823</name>
</gene>
<comment type="caution">
    <text evidence="3">The sequence shown here is derived from an EMBL/GenBank/DDBJ whole genome shotgun (WGS) entry which is preliminary data.</text>
</comment>
<sequence>MHFSNLPIVAVLALAAGLVTSAPTADNLLTISHVVAVGEYNLTYWTDAPVTPIAARAPAPRACTGATDVTCSGSHAASPTLCTQLIATVNANSGNIIGDAPRAVCLGQSSNQCCISWSDAVGPMLQGALAPAATKVFDVCFADSALLESGLDRDVILNGGCVTQCLSNRPGGCTN</sequence>
<dbReference type="Proteomes" id="UP001221757">
    <property type="component" value="Unassembled WGS sequence"/>
</dbReference>
<evidence type="ECO:0000313" key="4">
    <source>
        <dbReference type="Proteomes" id="UP001221757"/>
    </source>
</evidence>
<dbReference type="InterPro" id="IPR046925">
    <property type="entry name" value="WD-like_fungi"/>
</dbReference>
<keyword evidence="1" id="KW-0732">Signal</keyword>
<protein>
    <recommendedName>
        <fullName evidence="2">WD-like domain-containing protein</fullName>
    </recommendedName>
</protein>
<dbReference type="Pfam" id="PF20493">
    <property type="entry name" value="WD-like_fungi"/>
    <property type="match status" value="1"/>
</dbReference>
<evidence type="ECO:0000256" key="1">
    <source>
        <dbReference type="SAM" id="SignalP"/>
    </source>
</evidence>
<dbReference type="AlphaFoldDB" id="A0AAD7GGY0"/>
<feature type="signal peptide" evidence="1">
    <location>
        <begin position="1"/>
        <end position="21"/>
    </location>
</feature>
<keyword evidence="4" id="KW-1185">Reference proteome</keyword>
<name>A0AAD7GGY0_MYCRO</name>
<accession>A0AAD7GGY0</accession>
<feature type="chain" id="PRO_5042286265" description="WD-like domain-containing protein" evidence="1">
    <location>
        <begin position="22"/>
        <end position="175"/>
    </location>
</feature>